<dbReference type="OrthoDB" id="1912561at2759"/>
<dbReference type="Proteomes" id="UP000631114">
    <property type="component" value="Unassembled WGS sequence"/>
</dbReference>
<protein>
    <recommendedName>
        <fullName evidence="3">Retrotransposon Copia-like N-terminal domain-containing protein</fullName>
    </recommendedName>
</protein>
<organism evidence="1 2">
    <name type="scientific">Coptis chinensis</name>
    <dbReference type="NCBI Taxonomy" id="261450"/>
    <lineage>
        <taxon>Eukaryota</taxon>
        <taxon>Viridiplantae</taxon>
        <taxon>Streptophyta</taxon>
        <taxon>Embryophyta</taxon>
        <taxon>Tracheophyta</taxon>
        <taxon>Spermatophyta</taxon>
        <taxon>Magnoliopsida</taxon>
        <taxon>Ranunculales</taxon>
        <taxon>Ranunculaceae</taxon>
        <taxon>Coptidoideae</taxon>
        <taxon>Coptis</taxon>
    </lineage>
</organism>
<dbReference type="AlphaFoldDB" id="A0A835LH20"/>
<name>A0A835LH20_9MAGN</name>
<dbReference type="Pfam" id="PF14223">
    <property type="entry name" value="Retrotran_gag_2"/>
    <property type="match status" value="1"/>
</dbReference>
<reference evidence="1 2" key="1">
    <citation type="submission" date="2020-10" db="EMBL/GenBank/DDBJ databases">
        <title>The Coptis chinensis genome and diversification of protoberbering-type alkaloids.</title>
        <authorList>
            <person name="Wang B."/>
            <person name="Shu S."/>
            <person name="Song C."/>
            <person name="Liu Y."/>
        </authorList>
    </citation>
    <scope>NUCLEOTIDE SEQUENCE [LARGE SCALE GENOMIC DNA]</scope>
    <source>
        <strain evidence="1">HL-2020</strain>
        <tissue evidence="1">Leaf</tissue>
    </source>
</reference>
<evidence type="ECO:0000313" key="2">
    <source>
        <dbReference type="Proteomes" id="UP000631114"/>
    </source>
</evidence>
<comment type="caution">
    <text evidence="1">The sequence shown here is derived from an EMBL/GenBank/DDBJ whole genome shotgun (WGS) entry which is preliminary data.</text>
</comment>
<evidence type="ECO:0008006" key="3">
    <source>
        <dbReference type="Google" id="ProtNLM"/>
    </source>
</evidence>
<proteinExistence type="predicted"/>
<dbReference type="EMBL" id="JADFTS010000008">
    <property type="protein sequence ID" value="KAF9592207.1"/>
    <property type="molecule type" value="Genomic_DNA"/>
</dbReference>
<accession>A0A835LH20</accession>
<keyword evidence="2" id="KW-1185">Reference proteome</keyword>
<dbReference type="PANTHER" id="PTHR47481:SF22">
    <property type="entry name" value="RETROTRANSPOSON GAG DOMAIN-CONTAINING PROTEIN"/>
    <property type="match status" value="1"/>
</dbReference>
<evidence type="ECO:0000313" key="1">
    <source>
        <dbReference type="EMBL" id="KAF9592207.1"/>
    </source>
</evidence>
<gene>
    <name evidence="1" type="ORF">IFM89_012783</name>
</gene>
<sequence length="229" mass="26177">MADDATLTPLSKSSTFAINSATSNSDSNNQTLQTTHIHHLISVKLDRENFLLWQTQFMPLLIGYDLEGYVDGSVSPPPRTLLNSNNVNPEFTKWRKQDQVLLGWILSSLSETVLSQVVGISSTREVWIKLEKLYASRSRAHINQLRRELQTMRKDSLSMVEYFDRAKRLQDRLAALGEVVRDSDVQNILLNRLDSAYDAIVTTLTARLDDIEMDEFQSHLFAFEMRLEA</sequence>
<dbReference type="PANTHER" id="PTHR47481">
    <property type="match status" value="1"/>
</dbReference>